<feature type="domain" description="EamA" evidence="7">
    <location>
        <begin position="22"/>
        <end position="149"/>
    </location>
</feature>
<feature type="transmembrane region" description="Helical" evidence="6">
    <location>
        <begin position="223"/>
        <end position="242"/>
    </location>
</feature>
<feature type="domain" description="EamA" evidence="7">
    <location>
        <begin position="161"/>
        <end position="291"/>
    </location>
</feature>
<feature type="transmembrane region" description="Helical" evidence="6">
    <location>
        <begin position="20"/>
        <end position="37"/>
    </location>
</feature>
<dbReference type="InterPro" id="IPR050638">
    <property type="entry name" value="AA-Vitamin_Transporters"/>
</dbReference>
<keyword evidence="9" id="KW-1185">Reference proteome</keyword>
<evidence type="ECO:0000313" key="8">
    <source>
        <dbReference type="EMBL" id="MFD1789651.1"/>
    </source>
</evidence>
<dbReference type="Pfam" id="PF00892">
    <property type="entry name" value="EamA"/>
    <property type="match status" value="2"/>
</dbReference>
<name>A0ABW4NIG2_9SPHN</name>
<evidence type="ECO:0000313" key="9">
    <source>
        <dbReference type="Proteomes" id="UP001597283"/>
    </source>
</evidence>
<evidence type="ECO:0000256" key="2">
    <source>
        <dbReference type="ARBA" id="ARBA00007362"/>
    </source>
</evidence>
<protein>
    <submittedName>
        <fullName evidence="8">DMT family transporter</fullName>
    </submittedName>
</protein>
<reference evidence="9" key="1">
    <citation type="journal article" date="2019" name="Int. J. Syst. Evol. Microbiol.">
        <title>The Global Catalogue of Microorganisms (GCM) 10K type strain sequencing project: providing services to taxonomists for standard genome sequencing and annotation.</title>
        <authorList>
            <consortium name="The Broad Institute Genomics Platform"/>
            <consortium name="The Broad Institute Genome Sequencing Center for Infectious Disease"/>
            <person name="Wu L."/>
            <person name="Ma J."/>
        </authorList>
    </citation>
    <scope>NUCLEOTIDE SEQUENCE [LARGE SCALE GENOMIC DNA]</scope>
    <source>
        <strain evidence="9">Q85</strain>
    </source>
</reference>
<feature type="transmembrane region" description="Helical" evidence="6">
    <location>
        <begin position="275"/>
        <end position="291"/>
    </location>
</feature>
<sequence>MHRTADETIATPHPSKALPLAALFAANLALAFGPWFVRLTDVGPVAAGFWRIALATPVLLAAATMLGQRPFAQARGLWGALTLGGLAFAADLASWHAGIHHTVLANATLFGNAATLIFPIYGFIVARTWPTRVQGLALGMAAVGAALLMGRSAQLSPQNLVGDLLCLTAGVLYAVYFVTMARARETMQPLPALALVSLLGTLPLLVAALLLGERVLPGDWTPLIALAVVSQLVGQGLMIYALGHLSPLVVGVALLTQPVVAGAIGWIAYDERLGLPDFAGALLVGLALVLVRKGGPQASSTLEPGAHEDHKDQ</sequence>
<dbReference type="Proteomes" id="UP001597283">
    <property type="component" value="Unassembled WGS sequence"/>
</dbReference>
<evidence type="ECO:0000256" key="5">
    <source>
        <dbReference type="ARBA" id="ARBA00023136"/>
    </source>
</evidence>
<organism evidence="8 9">
    <name type="scientific">Sphingomonas floccifaciens</name>
    <dbReference type="NCBI Taxonomy" id="1844115"/>
    <lineage>
        <taxon>Bacteria</taxon>
        <taxon>Pseudomonadati</taxon>
        <taxon>Pseudomonadota</taxon>
        <taxon>Alphaproteobacteria</taxon>
        <taxon>Sphingomonadales</taxon>
        <taxon>Sphingomonadaceae</taxon>
        <taxon>Sphingomonas</taxon>
    </lineage>
</organism>
<feature type="transmembrane region" description="Helical" evidence="6">
    <location>
        <begin position="103"/>
        <end position="124"/>
    </location>
</feature>
<evidence type="ECO:0000256" key="1">
    <source>
        <dbReference type="ARBA" id="ARBA00004141"/>
    </source>
</evidence>
<comment type="subcellular location">
    <subcellularLocation>
        <location evidence="1">Membrane</location>
        <topology evidence="1">Multi-pass membrane protein</topology>
    </subcellularLocation>
</comment>
<proteinExistence type="inferred from homology"/>
<feature type="transmembrane region" description="Helical" evidence="6">
    <location>
        <begin position="160"/>
        <end position="178"/>
    </location>
</feature>
<dbReference type="PANTHER" id="PTHR32322:SF2">
    <property type="entry name" value="EAMA DOMAIN-CONTAINING PROTEIN"/>
    <property type="match status" value="1"/>
</dbReference>
<evidence type="ECO:0000256" key="3">
    <source>
        <dbReference type="ARBA" id="ARBA00022692"/>
    </source>
</evidence>
<comment type="similarity">
    <text evidence="2">Belongs to the EamA transporter family.</text>
</comment>
<keyword evidence="5 6" id="KW-0472">Membrane</keyword>
<accession>A0ABW4NIG2</accession>
<feature type="transmembrane region" description="Helical" evidence="6">
    <location>
        <begin position="78"/>
        <end position="97"/>
    </location>
</feature>
<feature type="transmembrane region" description="Helical" evidence="6">
    <location>
        <begin position="136"/>
        <end position="154"/>
    </location>
</feature>
<evidence type="ECO:0000256" key="6">
    <source>
        <dbReference type="SAM" id="Phobius"/>
    </source>
</evidence>
<dbReference type="InterPro" id="IPR037185">
    <property type="entry name" value="EmrE-like"/>
</dbReference>
<dbReference type="InterPro" id="IPR000620">
    <property type="entry name" value="EamA_dom"/>
</dbReference>
<dbReference type="RefSeq" id="WP_380941764.1">
    <property type="nucleotide sequence ID" value="NZ_JBHUFC010000024.1"/>
</dbReference>
<feature type="transmembrane region" description="Helical" evidence="6">
    <location>
        <begin position="49"/>
        <end position="66"/>
    </location>
</feature>
<feature type="transmembrane region" description="Helical" evidence="6">
    <location>
        <begin position="190"/>
        <end position="211"/>
    </location>
</feature>
<dbReference type="EMBL" id="JBHUFC010000024">
    <property type="protein sequence ID" value="MFD1789651.1"/>
    <property type="molecule type" value="Genomic_DNA"/>
</dbReference>
<dbReference type="PANTHER" id="PTHR32322">
    <property type="entry name" value="INNER MEMBRANE TRANSPORTER"/>
    <property type="match status" value="1"/>
</dbReference>
<evidence type="ECO:0000256" key="4">
    <source>
        <dbReference type="ARBA" id="ARBA00022989"/>
    </source>
</evidence>
<keyword evidence="3 6" id="KW-0812">Transmembrane</keyword>
<keyword evidence="4 6" id="KW-1133">Transmembrane helix</keyword>
<evidence type="ECO:0000259" key="7">
    <source>
        <dbReference type="Pfam" id="PF00892"/>
    </source>
</evidence>
<feature type="transmembrane region" description="Helical" evidence="6">
    <location>
        <begin position="249"/>
        <end position="269"/>
    </location>
</feature>
<dbReference type="SUPFAM" id="SSF103481">
    <property type="entry name" value="Multidrug resistance efflux transporter EmrE"/>
    <property type="match status" value="2"/>
</dbReference>
<comment type="caution">
    <text evidence="8">The sequence shown here is derived from an EMBL/GenBank/DDBJ whole genome shotgun (WGS) entry which is preliminary data.</text>
</comment>
<gene>
    <name evidence="8" type="ORF">ACFSC3_19015</name>
</gene>